<keyword evidence="3" id="KW-0808">Transferase</keyword>
<name>A0A2J7PM85_9NEOP</name>
<evidence type="ECO:0000256" key="4">
    <source>
        <dbReference type="ARBA" id="ARBA00044517"/>
    </source>
</evidence>
<gene>
    <name evidence="9" type="ORF">B7P43_G02969</name>
</gene>
<dbReference type="AlphaFoldDB" id="A0A2J7PM85"/>
<organism evidence="9 10">
    <name type="scientific">Cryptotermes secundus</name>
    <dbReference type="NCBI Taxonomy" id="105785"/>
    <lineage>
        <taxon>Eukaryota</taxon>
        <taxon>Metazoa</taxon>
        <taxon>Ecdysozoa</taxon>
        <taxon>Arthropoda</taxon>
        <taxon>Hexapoda</taxon>
        <taxon>Insecta</taxon>
        <taxon>Pterygota</taxon>
        <taxon>Neoptera</taxon>
        <taxon>Polyneoptera</taxon>
        <taxon>Dictyoptera</taxon>
        <taxon>Blattodea</taxon>
        <taxon>Blattoidea</taxon>
        <taxon>Termitoidae</taxon>
        <taxon>Kalotermitidae</taxon>
        <taxon>Cryptotermitinae</taxon>
        <taxon>Cryptotermes</taxon>
    </lineage>
</organism>
<keyword evidence="10" id="KW-1185">Reference proteome</keyword>
<dbReference type="GO" id="GO:0016438">
    <property type="term" value="F:tRNA-queuosine(34) beta-mannosyltransferase activity"/>
    <property type="evidence" value="ECO:0007669"/>
    <property type="project" value="UniProtKB-EC"/>
</dbReference>
<evidence type="ECO:0000313" key="9">
    <source>
        <dbReference type="EMBL" id="PNF17437.1"/>
    </source>
</evidence>
<evidence type="ECO:0000256" key="2">
    <source>
        <dbReference type="ARBA" id="ARBA00022676"/>
    </source>
</evidence>
<keyword evidence="7" id="KW-0812">Transmembrane</keyword>
<feature type="domain" description="tRNA-queuosine alpha-mannosyltransferase N-terminal" evidence="8">
    <location>
        <begin position="2"/>
        <end position="72"/>
    </location>
</feature>
<keyword evidence="2" id="KW-0328">Glycosyltransferase</keyword>
<dbReference type="Proteomes" id="UP000235965">
    <property type="component" value="Unassembled WGS sequence"/>
</dbReference>
<feature type="non-terminal residue" evidence="9">
    <location>
        <position position="1"/>
    </location>
</feature>
<dbReference type="OrthoDB" id="10032790at2759"/>
<evidence type="ECO:0000313" key="10">
    <source>
        <dbReference type="Proteomes" id="UP000235965"/>
    </source>
</evidence>
<dbReference type="EMBL" id="NEVH01024421">
    <property type="protein sequence ID" value="PNF17437.1"/>
    <property type="molecule type" value="Genomic_DNA"/>
</dbReference>
<dbReference type="InParanoid" id="A0A2J7PM85"/>
<dbReference type="STRING" id="105785.A0A2J7PM85"/>
<reference evidence="9 10" key="1">
    <citation type="submission" date="2017-12" db="EMBL/GenBank/DDBJ databases">
        <title>Hemimetabolous genomes reveal molecular basis of termite eusociality.</title>
        <authorList>
            <person name="Harrison M.C."/>
            <person name="Jongepier E."/>
            <person name="Robertson H.M."/>
            <person name="Arning N."/>
            <person name="Bitard-Feildel T."/>
            <person name="Chao H."/>
            <person name="Childers C.P."/>
            <person name="Dinh H."/>
            <person name="Doddapaneni H."/>
            <person name="Dugan S."/>
            <person name="Gowin J."/>
            <person name="Greiner C."/>
            <person name="Han Y."/>
            <person name="Hu H."/>
            <person name="Hughes D.S.T."/>
            <person name="Huylmans A.-K."/>
            <person name="Kemena C."/>
            <person name="Kremer L.P.M."/>
            <person name="Lee S.L."/>
            <person name="Lopez-Ezquerra A."/>
            <person name="Mallet L."/>
            <person name="Monroy-Kuhn J.M."/>
            <person name="Moser A."/>
            <person name="Murali S.C."/>
            <person name="Muzny D.M."/>
            <person name="Otani S."/>
            <person name="Piulachs M.-D."/>
            <person name="Poelchau M."/>
            <person name="Qu J."/>
            <person name="Schaub F."/>
            <person name="Wada-Katsumata A."/>
            <person name="Worley K.C."/>
            <person name="Xie Q."/>
            <person name="Ylla G."/>
            <person name="Poulsen M."/>
            <person name="Gibbs R.A."/>
            <person name="Schal C."/>
            <person name="Richards S."/>
            <person name="Belles X."/>
            <person name="Korb J."/>
            <person name="Bornberg-Bauer E."/>
        </authorList>
    </citation>
    <scope>NUCLEOTIDE SEQUENCE [LARGE SCALE GENOMIC DNA]</scope>
    <source>
        <tissue evidence="9">Whole body</tissue>
    </source>
</reference>
<keyword evidence="7" id="KW-0472">Membrane</keyword>
<accession>A0A2J7PM85</accession>
<comment type="catalytic activity">
    <reaction evidence="6">
        <text>queuosine(34) in tRNA(Asp) + GDP-alpha-D-mannose = O-4''-alpha-D-mannosylqueuosine(34) in tRNA(Asp) + GDP + H(+)</text>
        <dbReference type="Rhea" id="RHEA:12885"/>
        <dbReference type="Rhea" id="RHEA-COMP:18572"/>
        <dbReference type="Rhea" id="RHEA-COMP:18581"/>
        <dbReference type="ChEBI" id="CHEBI:15378"/>
        <dbReference type="ChEBI" id="CHEBI:57527"/>
        <dbReference type="ChEBI" id="CHEBI:58189"/>
        <dbReference type="ChEBI" id="CHEBI:194431"/>
        <dbReference type="ChEBI" id="CHEBI:194442"/>
        <dbReference type="EC" id="2.4.1.110"/>
    </reaction>
    <physiologicalReaction direction="left-to-right" evidence="6">
        <dbReference type="Rhea" id="RHEA:12886"/>
    </physiologicalReaction>
</comment>
<comment type="similarity">
    <text evidence="1">Belongs to the glycosyltransferase group 1 family. Glycosyltransferase 4 subfamily.</text>
</comment>
<evidence type="ECO:0000256" key="5">
    <source>
        <dbReference type="ARBA" id="ARBA00044539"/>
    </source>
</evidence>
<dbReference type="InterPro" id="IPR051862">
    <property type="entry name" value="GT-like_domain_containing_1"/>
</dbReference>
<evidence type="ECO:0000256" key="1">
    <source>
        <dbReference type="ARBA" id="ARBA00009481"/>
    </source>
</evidence>
<dbReference type="PANTHER" id="PTHR13615:SF3">
    <property type="entry name" value="GLYCOSYLTRANSFERASE-LIKE DOMAIN-CONTAINING PROTEIN 1"/>
    <property type="match status" value="1"/>
</dbReference>
<evidence type="ECO:0000256" key="3">
    <source>
        <dbReference type="ARBA" id="ARBA00022679"/>
    </source>
</evidence>
<evidence type="ECO:0000259" key="8">
    <source>
        <dbReference type="Pfam" id="PF12038"/>
    </source>
</evidence>
<feature type="transmembrane region" description="Helical" evidence="7">
    <location>
        <begin position="12"/>
        <end position="30"/>
    </location>
</feature>
<dbReference type="Pfam" id="PF12038">
    <property type="entry name" value="QTMAN_N"/>
    <property type="match status" value="1"/>
</dbReference>
<dbReference type="InterPro" id="IPR022701">
    <property type="entry name" value="QTMAN_N"/>
</dbReference>
<dbReference type="EC" id="2.4.1.110" evidence="4"/>
<evidence type="ECO:0000256" key="7">
    <source>
        <dbReference type="SAM" id="Phobius"/>
    </source>
</evidence>
<comment type="caution">
    <text evidence="9">The sequence shown here is derived from an EMBL/GenBank/DDBJ whole genome shotgun (WGS) entry which is preliminary data.</text>
</comment>
<evidence type="ECO:0000256" key="6">
    <source>
        <dbReference type="ARBA" id="ARBA00048439"/>
    </source>
</evidence>
<keyword evidence="7" id="KW-1133">Transmembrane helix</keyword>
<protein>
    <recommendedName>
        <fullName evidence="5">tRNA-queuosine alpha-mannosyltransferase</fullName>
        <ecNumber evidence="4">2.4.1.110</ecNumber>
    </recommendedName>
</protein>
<proteinExistence type="inferred from homology"/>
<dbReference type="PANTHER" id="PTHR13615">
    <property type="entry name" value="GLYCOSYLTRANSFERASE-LIKE 1"/>
    <property type="match status" value="1"/>
</dbReference>
<sequence>IYPIEGLFKLQLSSLFVILTFSLVAEIILFNSKYNQDSFLDSISKFKLQPDFRPKDLKQQIAPKCRVLYFPLKFPSLGPLRDSDNTVLHLVWPHRWEHDKDPATFFHVLLMLMDAGLNFHVSVLGEPFSEVPPVFAEASTHLGNRAVNWGN</sequence>